<evidence type="ECO:0000259" key="8">
    <source>
        <dbReference type="Pfam" id="PF02771"/>
    </source>
</evidence>
<evidence type="ECO:0000256" key="2">
    <source>
        <dbReference type="ARBA" id="ARBA00009347"/>
    </source>
</evidence>
<dbReference type="Pfam" id="PF02771">
    <property type="entry name" value="Acyl-CoA_dh_N"/>
    <property type="match status" value="1"/>
</dbReference>
<protein>
    <submittedName>
        <fullName evidence="9">Acyl-CoA dehydrogenase</fullName>
    </submittedName>
</protein>
<keyword evidence="10" id="KW-1185">Reference proteome</keyword>
<dbReference type="InterPro" id="IPR006091">
    <property type="entry name" value="Acyl-CoA_Oxase/DH_mid-dom"/>
</dbReference>
<dbReference type="Pfam" id="PF02770">
    <property type="entry name" value="Acyl-CoA_dh_M"/>
    <property type="match status" value="1"/>
</dbReference>
<dbReference type="InterPro" id="IPR009100">
    <property type="entry name" value="AcylCoA_DH/oxidase_NM_dom_sf"/>
</dbReference>
<keyword evidence="4 5" id="KW-0274">FAD</keyword>
<evidence type="ECO:0000259" key="7">
    <source>
        <dbReference type="Pfam" id="PF02770"/>
    </source>
</evidence>
<dbReference type="Pfam" id="PF00441">
    <property type="entry name" value="Acyl-CoA_dh_1"/>
    <property type="match status" value="1"/>
</dbReference>
<proteinExistence type="inferred from homology"/>
<dbReference type="PANTHER" id="PTHR43884:SF12">
    <property type="entry name" value="ISOVALERYL-COA DEHYDROGENASE, MITOCHONDRIAL-RELATED"/>
    <property type="match status" value="1"/>
</dbReference>
<evidence type="ECO:0000256" key="5">
    <source>
        <dbReference type="RuleBase" id="RU362125"/>
    </source>
</evidence>
<evidence type="ECO:0000256" key="4">
    <source>
        <dbReference type="ARBA" id="ARBA00022827"/>
    </source>
</evidence>
<feature type="domain" description="Acyl-CoA dehydrogenase/oxidase C-terminal" evidence="6">
    <location>
        <begin position="223"/>
        <end position="372"/>
    </location>
</feature>
<keyword evidence="5" id="KW-0560">Oxidoreductase</keyword>
<gene>
    <name evidence="9" type="ORF">GCM10009858_02130</name>
</gene>
<dbReference type="InterPro" id="IPR037069">
    <property type="entry name" value="AcylCoA_DH/ox_N_sf"/>
</dbReference>
<dbReference type="InterPro" id="IPR036250">
    <property type="entry name" value="AcylCo_DH-like_C"/>
</dbReference>
<dbReference type="RefSeq" id="WP_344252266.1">
    <property type="nucleotide sequence ID" value="NZ_BAAARE010000001.1"/>
</dbReference>
<sequence>MKLNDEQREFQSLARLVSERQLAPLAPLADVEDGFDRDAWEVLREHDFVGLAIDEEHGGLGRGVVTGSLIIEELARNHASVALCFLVPYIFAAALADSDDLAARYLPKLASGEALGAFLLTEPGSGSDAASITTRAELNGDSYVVNGTKHFITNGDVADLGLLYARTGGPGGSGISAFVLEMDTPGVTIGRHEQKMGLRGCSLVEVRFENARVPVINLIGQEGTGLRVALTGLDFARVLVASLAVGLAQGALDMALEYAKGREQFGRPVTSNQGLQWLIVDQQMAIAASRELALEAARKVEEHEPDALQYASMAKAFCTDMCMQVTTNAVQIFGGYGYLRDYGVERMMRDAKILQIFEGTNQIQRIAVARSIMGRE</sequence>
<dbReference type="InterPro" id="IPR006089">
    <property type="entry name" value="Acyl-CoA_DH_CS"/>
</dbReference>
<feature type="domain" description="Acyl-CoA oxidase/dehydrogenase middle" evidence="7">
    <location>
        <begin position="117"/>
        <end position="210"/>
    </location>
</feature>
<dbReference type="SUPFAM" id="SSF47203">
    <property type="entry name" value="Acyl-CoA dehydrogenase C-terminal domain-like"/>
    <property type="match status" value="1"/>
</dbReference>
<dbReference type="EMBL" id="BAAARE010000001">
    <property type="protein sequence ID" value="GAA2468437.1"/>
    <property type="molecule type" value="Genomic_DNA"/>
</dbReference>
<dbReference type="InterPro" id="IPR009075">
    <property type="entry name" value="AcylCo_DH/oxidase_C"/>
</dbReference>
<comment type="similarity">
    <text evidence="2 5">Belongs to the acyl-CoA dehydrogenase family.</text>
</comment>
<dbReference type="Gene3D" id="1.20.140.10">
    <property type="entry name" value="Butyryl-CoA Dehydrogenase, subunit A, domain 3"/>
    <property type="match status" value="1"/>
</dbReference>
<dbReference type="Gene3D" id="2.40.110.10">
    <property type="entry name" value="Butyryl-CoA Dehydrogenase, subunit A, domain 2"/>
    <property type="match status" value="1"/>
</dbReference>
<comment type="cofactor">
    <cofactor evidence="1 5">
        <name>FAD</name>
        <dbReference type="ChEBI" id="CHEBI:57692"/>
    </cofactor>
</comment>
<feature type="domain" description="Acyl-CoA dehydrogenase/oxidase N-terminal" evidence="8">
    <location>
        <begin position="4"/>
        <end position="113"/>
    </location>
</feature>
<dbReference type="Proteomes" id="UP001500730">
    <property type="component" value="Unassembled WGS sequence"/>
</dbReference>
<reference evidence="10" key="1">
    <citation type="journal article" date="2019" name="Int. J. Syst. Evol. Microbiol.">
        <title>The Global Catalogue of Microorganisms (GCM) 10K type strain sequencing project: providing services to taxonomists for standard genome sequencing and annotation.</title>
        <authorList>
            <consortium name="The Broad Institute Genomics Platform"/>
            <consortium name="The Broad Institute Genome Sequencing Center for Infectious Disease"/>
            <person name="Wu L."/>
            <person name="Ma J."/>
        </authorList>
    </citation>
    <scope>NUCLEOTIDE SEQUENCE [LARGE SCALE GENOMIC DNA]</scope>
    <source>
        <strain evidence="10">JCM 16259</strain>
    </source>
</reference>
<dbReference type="SUPFAM" id="SSF56645">
    <property type="entry name" value="Acyl-CoA dehydrogenase NM domain-like"/>
    <property type="match status" value="1"/>
</dbReference>
<name>A0ABP5XWA7_9MICO</name>
<organism evidence="9 10">
    <name type="scientific">Terrabacter carboxydivorans</name>
    <dbReference type="NCBI Taxonomy" id="619730"/>
    <lineage>
        <taxon>Bacteria</taxon>
        <taxon>Bacillati</taxon>
        <taxon>Actinomycetota</taxon>
        <taxon>Actinomycetes</taxon>
        <taxon>Micrococcales</taxon>
        <taxon>Intrasporangiaceae</taxon>
        <taxon>Terrabacter</taxon>
    </lineage>
</organism>
<evidence type="ECO:0000313" key="9">
    <source>
        <dbReference type="EMBL" id="GAA2468437.1"/>
    </source>
</evidence>
<dbReference type="InterPro" id="IPR046373">
    <property type="entry name" value="Acyl-CoA_Oxase/DH_mid-dom_sf"/>
</dbReference>
<dbReference type="Gene3D" id="1.10.540.10">
    <property type="entry name" value="Acyl-CoA dehydrogenase/oxidase, N-terminal domain"/>
    <property type="match status" value="1"/>
</dbReference>
<keyword evidence="3 5" id="KW-0285">Flavoprotein</keyword>
<dbReference type="PANTHER" id="PTHR43884">
    <property type="entry name" value="ACYL-COA DEHYDROGENASE"/>
    <property type="match status" value="1"/>
</dbReference>
<evidence type="ECO:0000259" key="6">
    <source>
        <dbReference type="Pfam" id="PF00441"/>
    </source>
</evidence>
<evidence type="ECO:0000313" key="10">
    <source>
        <dbReference type="Proteomes" id="UP001500730"/>
    </source>
</evidence>
<comment type="caution">
    <text evidence="9">The sequence shown here is derived from an EMBL/GenBank/DDBJ whole genome shotgun (WGS) entry which is preliminary data.</text>
</comment>
<evidence type="ECO:0000256" key="1">
    <source>
        <dbReference type="ARBA" id="ARBA00001974"/>
    </source>
</evidence>
<dbReference type="PROSITE" id="PS00073">
    <property type="entry name" value="ACYL_COA_DH_2"/>
    <property type="match status" value="1"/>
</dbReference>
<accession>A0ABP5XWA7</accession>
<evidence type="ECO:0000256" key="3">
    <source>
        <dbReference type="ARBA" id="ARBA00022630"/>
    </source>
</evidence>
<dbReference type="InterPro" id="IPR013786">
    <property type="entry name" value="AcylCoA_DH/ox_N"/>
</dbReference>